<gene>
    <name evidence="2" type="ORF">BaRGS_00023926</name>
</gene>
<name>A0ABD0KCM5_9CAEN</name>
<organism evidence="2 3">
    <name type="scientific">Batillaria attramentaria</name>
    <dbReference type="NCBI Taxonomy" id="370345"/>
    <lineage>
        <taxon>Eukaryota</taxon>
        <taxon>Metazoa</taxon>
        <taxon>Spiralia</taxon>
        <taxon>Lophotrochozoa</taxon>
        <taxon>Mollusca</taxon>
        <taxon>Gastropoda</taxon>
        <taxon>Caenogastropoda</taxon>
        <taxon>Sorbeoconcha</taxon>
        <taxon>Cerithioidea</taxon>
        <taxon>Batillariidae</taxon>
        <taxon>Batillaria</taxon>
    </lineage>
</organism>
<dbReference type="SUPFAM" id="SSF53098">
    <property type="entry name" value="Ribonuclease H-like"/>
    <property type="match status" value="1"/>
</dbReference>
<dbReference type="InterPro" id="IPR012337">
    <property type="entry name" value="RNaseH-like_sf"/>
</dbReference>
<accession>A0ABD0KCM5</accession>
<dbReference type="InterPro" id="IPR008906">
    <property type="entry name" value="HATC_C_dom"/>
</dbReference>
<comment type="caution">
    <text evidence="2">The sequence shown here is derived from an EMBL/GenBank/DDBJ whole genome shotgun (WGS) entry which is preliminary data.</text>
</comment>
<feature type="domain" description="HAT C-terminal dimerisation" evidence="1">
    <location>
        <begin position="118"/>
        <end position="176"/>
    </location>
</feature>
<dbReference type="AlphaFoldDB" id="A0ABD0KCM5"/>
<dbReference type="EMBL" id="JACVVK020000203">
    <property type="protein sequence ID" value="KAK7484883.1"/>
    <property type="molecule type" value="Genomic_DNA"/>
</dbReference>
<proteinExistence type="predicted"/>
<protein>
    <recommendedName>
        <fullName evidence="1">HAT C-terminal dimerisation domain-containing protein</fullName>
    </recommendedName>
</protein>
<evidence type="ECO:0000313" key="2">
    <source>
        <dbReference type="EMBL" id="KAK7484883.1"/>
    </source>
</evidence>
<reference evidence="2 3" key="1">
    <citation type="journal article" date="2023" name="Sci. Data">
        <title>Genome assembly of the Korean intertidal mud-creeper Batillaria attramentaria.</title>
        <authorList>
            <person name="Patra A.K."/>
            <person name="Ho P.T."/>
            <person name="Jun S."/>
            <person name="Lee S.J."/>
            <person name="Kim Y."/>
            <person name="Won Y.J."/>
        </authorList>
    </citation>
    <scope>NUCLEOTIDE SEQUENCE [LARGE SCALE GENOMIC DNA]</scope>
    <source>
        <strain evidence="2">Wonlab-2016</strain>
    </source>
</reference>
<evidence type="ECO:0000313" key="3">
    <source>
        <dbReference type="Proteomes" id="UP001519460"/>
    </source>
</evidence>
<dbReference type="Proteomes" id="UP001519460">
    <property type="component" value="Unassembled WGS sequence"/>
</dbReference>
<evidence type="ECO:0000259" key="1">
    <source>
        <dbReference type="Pfam" id="PF05699"/>
    </source>
</evidence>
<sequence>MKSTSKEVQEIRSTFCDNLLQNLDRRFPKESSDITCAFAVLAMRPLTFLSQEEQKAYGNAEIKTLVDFYGKEKKTDEHGSSLPLIEKDACIEEWQLAKHTVLQNKYPRDSMKVLYKILFDSHKDSFPNLLVLAQLALIMPLHTADCERGFSCQNAIKTARRSSLKEDSLNTLMTIKCEGQPVAEHDFGDAVQLWKSKKNRRLLAKQ</sequence>
<dbReference type="PANTHER" id="PTHR46880">
    <property type="entry name" value="RAS-ASSOCIATING DOMAIN-CONTAINING PROTEIN"/>
    <property type="match status" value="1"/>
</dbReference>
<dbReference type="Pfam" id="PF05699">
    <property type="entry name" value="Dimer_Tnp_hAT"/>
    <property type="match status" value="1"/>
</dbReference>
<dbReference type="PANTHER" id="PTHR46880:SF5">
    <property type="entry name" value="DUF4371 DOMAIN-CONTAINING PROTEIN"/>
    <property type="match status" value="1"/>
</dbReference>
<keyword evidence="3" id="KW-1185">Reference proteome</keyword>